<evidence type="ECO:0000313" key="1">
    <source>
        <dbReference type="EMBL" id="GAA6144599.1"/>
    </source>
</evidence>
<proteinExistence type="predicted"/>
<dbReference type="Proteomes" id="UP001481413">
    <property type="component" value="Unassembled WGS sequence"/>
</dbReference>
<reference evidence="1 2" key="1">
    <citation type="submission" date="2024-04" db="EMBL/GenBank/DDBJ databases">
        <title>Draft genome sequence of Thalassolituus maritimus NBRC 116585.</title>
        <authorList>
            <person name="Miyakawa T."/>
            <person name="Kusuya Y."/>
            <person name="Miura T."/>
        </authorList>
    </citation>
    <scope>NUCLEOTIDE SEQUENCE [LARGE SCALE GENOMIC DNA]</scope>
    <source>
        <strain evidence="1 2">5NW40-0001</strain>
    </source>
</reference>
<sequence length="465" mass="52724">MKRINRNDLNTLYSRKFLEYCRSRGRAIAYKKRKNGGESLEKLEIRAVKNLTSDYFSKIGCTTKTGKVNKKISYNLPKDFCFIHSPSVALKAIYDIHQIASKEEVAEIHINHQKVKSYHLTSEVLLGLCVETERTKRKIRFKSKHSKSKKKRKLRVVGTLPSDPNHEQLIHEIGVVSEVKASTAKPLPLSTRKQHLFSKRSVGHSIASAYSNDDKTKTSVKFVDYVNRCIRDHRLGLTDDATSKLQLAISEVLDNSERHATSDDGKHIWHARGYLNSESEQENLEISLFNFGMSIAETFEELPDTAFGKQQVMSYANEHMVSPKNFSKDQLVTVAALQHRYSSKNKSENDTNGQGTIYLIEFFERLCEDLSELPSYERVKPEMSIVSGMTHILFDGTYRLSELPDYNGGGSDQFIIAFNKQNSLKLPPDTNYVKKLTEGMFFPGVAISIKVPLKEEGKAGDNSVD</sequence>
<organism evidence="1 2">
    <name type="scientific">Thalassolituus maritimus</name>
    <dbReference type="NCBI Taxonomy" id="484498"/>
    <lineage>
        <taxon>Bacteria</taxon>
        <taxon>Pseudomonadati</taxon>
        <taxon>Pseudomonadota</taxon>
        <taxon>Gammaproteobacteria</taxon>
        <taxon>Oceanospirillales</taxon>
        <taxon>Oceanospirillaceae</taxon>
        <taxon>Thalassolituus</taxon>
    </lineage>
</organism>
<evidence type="ECO:0000313" key="2">
    <source>
        <dbReference type="Proteomes" id="UP001481413"/>
    </source>
</evidence>
<dbReference type="EMBL" id="BAABWH010000001">
    <property type="protein sequence ID" value="GAA6144599.1"/>
    <property type="molecule type" value="Genomic_DNA"/>
</dbReference>
<accession>A0ABP9ZWX7</accession>
<dbReference type="RefSeq" id="WP_353293523.1">
    <property type="nucleotide sequence ID" value="NZ_BAABWH010000001.1"/>
</dbReference>
<protein>
    <submittedName>
        <fullName evidence="1">Uncharacterized protein</fullName>
    </submittedName>
</protein>
<keyword evidence="2" id="KW-1185">Reference proteome</keyword>
<comment type="caution">
    <text evidence="1">The sequence shown here is derived from an EMBL/GenBank/DDBJ whole genome shotgun (WGS) entry which is preliminary data.</text>
</comment>
<name>A0ABP9ZWX7_9GAMM</name>
<gene>
    <name evidence="1" type="ORF">NBRC116585_07160</name>
</gene>